<feature type="region of interest" description="Disordered" evidence="4">
    <location>
        <begin position="1"/>
        <end position="22"/>
    </location>
</feature>
<dbReference type="SMART" id="SM00220">
    <property type="entry name" value="S_TKc"/>
    <property type="match status" value="1"/>
</dbReference>
<sequence>MSNSLTTSKAINHADSPTIPTTNSHLPDYSYKLIANYNYESRKRQINQYRIEKTLGQGVHATVKLATDLEKNKLVAIKTISKAANGVRRLQQLHNIPRKYSLKYDIDNLSRVKKEISILTKTNQPNIIKLFQVIDDPKAKRLFLVLEWAQLGEIKWRSKNNKLPLIDPTQVHKIFCGLILAVEHLHSFGIIHRDIKPANILLDSMGNVKLSDFGVSFMGPTWEILSFSNRNSTETSSYSLKNLHTDKNSILCDSNLNTSNGYKQSITSSNSIIAPSKHKSHLKLFSKLDSFIKKSQLFFNKNSSKSELIDNQQQKSPKLLNINNKNKSWGLSFKSKNHSNLNNSAFDLRKSSTETNQMFKSHTNKNDDLYDKNIILKNSQNKKTSFVNNQLTNLSEDDDYSSVKISNSDIDLSDTDEFLSSISSHSHSSRDCSSHDQSNKIKKSSSKILVSEFKNKAEPQLKLDKNFSFAESPSKNLSTVSFSSQSFDEIKHTSPNKNLGILQKIFGRADNIDSTKELYRTVGTPAFFAPELCCSFKDLSESIPGGLKNKNLYFTTNENLDLSYLRHAYNKSTNFDYYEGNSSTEQSRSNSFVSDFNTKHDQNQNSVDPVPDTENEIKNTQFEHSENFIENFNKLNISSKIKPHYITPEIDVWAIGVTIYALSFAQLPFTAKNEYELLSVITRHKPLIPPLTFVQKLSDVPEKPNIINKSFTHFNSDLLDILKKMLDKDFSNRITIAEVKNHKYFLMPNLSQSTSKN</sequence>
<evidence type="ECO:0000313" key="6">
    <source>
        <dbReference type="EMBL" id="PVU89223.1"/>
    </source>
</evidence>
<keyword evidence="1 3" id="KW-0547">Nucleotide-binding</keyword>
<feature type="compositionally biased region" description="Polar residues" evidence="4">
    <location>
        <begin position="1"/>
        <end position="10"/>
    </location>
</feature>
<keyword evidence="7" id="KW-1185">Reference proteome</keyword>
<comment type="caution">
    <text evidence="6">The sequence shown here is derived from an EMBL/GenBank/DDBJ whole genome shotgun (WGS) entry which is preliminary data.</text>
</comment>
<dbReference type="PANTHER" id="PTHR24346:SF77">
    <property type="entry name" value="SERINE THREONINE PROTEIN KINASE"/>
    <property type="match status" value="1"/>
</dbReference>
<dbReference type="InterPro" id="IPR011009">
    <property type="entry name" value="Kinase-like_dom_sf"/>
</dbReference>
<feature type="binding site" evidence="3">
    <location>
        <position position="78"/>
    </location>
    <ligand>
        <name>ATP</name>
        <dbReference type="ChEBI" id="CHEBI:30616"/>
    </ligand>
</feature>
<feature type="region of interest" description="Disordered" evidence="4">
    <location>
        <begin position="580"/>
        <end position="614"/>
    </location>
</feature>
<dbReference type="OrthoDB" id="68483at2759"/>
<dbReference type="STRING" id="133385.A0A2T9YA56"/>
<dbReference type="InterPro" id="IPR008271">
    <property type="entry name" value="Ser/Thr_kinase_AS"/>
</dbReference>
<organism evidence="6 7">
    <name type="scientific">Smittium simulii</name>
    <dbReference type="NCBI Taxonomy" id="133385"/>
    <lineage>
        <taxon>Eukaryota</taxon>
        <taxon>Fungi</taxon>
        <taxon>Fungi incertae sedis</taxon>
        <taxon>Zoopagomycota</taxon>
        <taxon>Kickxellomycotina</taxon>
        <taxon>Harpellomycetes</taxon>
        <taxon>Harpellales</taxon>
        <taxon>Legeriomycetaceae</taxon>
        <taxon>Smittium</taxon>
    </lineage>
</organism>
<dbReference type="AlphaFoldDB" id="A0A2T9YA56"/>
<dbReference type="Proteomes" id="UP000245383">
    <property type="component" value="Unassembled WGS sequence"/>
</dbReference>
<keyword evidence="2 3" id="KW-0067">ATP-binding</keyword>
<protein>
    <recommendedName>
        <fullName evidence="5">Protein kinase domain-containing protein</fullName>
    </recommendedName>
</protein>
<name>A0A2T9YA56_9FUNG</name>
<accession>A0A2T9YA56</accession>
<evidence type="ECO:0000256" key="3">
    <source>
        <dbReference type="PROSITE-ProRule" id="PRU10141"/>
    </source>
</evidence>
<dbReference type="Gene3D" id="1.10.510.10">
    <property type="entry name" value="Transferase(Phosphotransferase) domain 1"/>
    <property type="match status" value="2"/>
</dbReference>
<evidence type="ECO:0000259" key="5">
    <source>
        <dbReference type="PROSITE" id="PS50011"/>
    </source>
</evidence>
<evidence type="ECO:0000313" key="7">
    <source>
        <dbReference type="Proteomes" id="UP000245383"/>
    </source>
</evidence>
<dbReference type="EMBL" id="MBFR01000330">
    <property type="protein sequence ID" value="PVU89223.1"/>
    <property type="molecule type" value="Genomic_DNA"/>
</dbReference>
<evidence type="ECO:0000256" key="1">
    <source>
        <dbReference type="ARBA" id="ARBA00022741"/>
    </source>
</evidence>
<gene>
    <name evidence="6" type="ORF">BB561_005477</name>
</gene>
<proteinExistence type="predicted"/>
<dbReference type="PROSITE" id="PS00108">
    <property type="entry name" value="PROTEIN_KINASE_ST"/>
    <property type="match status" value="1"/>
</dbReference>
<dbReference type="GO" id="GO:0005737">
    <property type="term" value="C:cytoplasm"/>
    <property type="evidence" value="ECO:0007669"/>
    <property type="project" value="TreeGrafter"/>
</dbReference>
<dbReference type="InterPro" id="IPR017441">
    <property type="entry name" value="Protein_kinase_ATP_BS"/>
</dbReference>
<dbReference type="PROSITE" id="PS00107">
    <property type="entry name" value="PROTEIN_KINASE_ATP"/>
    <property type="match status" value="1"/>
</dbReference>
<dbReference type="GO" id="GO:0004674">
    <property type="term" value="F:protein serine/threonine kinase activity"/>
    <property type="evidence" value="ECO:0007669"/>
    <property type="project" value="TreeGrafter"/>
</dbReference>
<dbReference type="PROSITE" id="PS50011">
    <property type="entry name" value="PROTEIN_KINASE_DOM"/>
    <property type="match status" value="1"/>
</dbReference>
<evidence type="ECO:0000256" key="4">
    <source>
        <dbReference type="SAM" id="MobiDB-lite"/>
    </source>
</evidence>
<dbReference type="SUPFAM" id="SSF56112">
    <property type="entry name" value="Protein kinase-like (PK-like)"/>
    <property type="match status" value="2"/>
</dbReference>
<dbReference type="GO" id="GO:0005524">
    <property type="term" value="F:ATP binding"/>
    <property type="evidence" value="ECO:0007669"/>
    <property type="project" value="UniProtKB-UniRule"/>
</dbReference>
<dbReference type="Gene3D" id="3.30.200.20">
    <property type="entry name" value="Phosphorylase Kinase, domain 1"/>
    <property type="match status" value="1"/>
</dbReference>
<dbReference type="InterPro" id="IPR000719">
    <property type="entry name" value="Prot_kinase_dom"/>
</dbReference>
<dbReference type="PANTHER" id="PTHR24346">
    <property type="entry name" value="MAP/MICROTUBULE AFFINITY-REGULATING KINASE"/>
    <property type="match status" value="1"/>
</dbReference>
<reference evidence="6 7" key="1">
    <citation type="journal article" date="2018" name="MBio">
        <title>Comparative Genomics Reveals the Core Gene Toolbox for the Fungus-Insect Symbiosis.</title>
        <authorList>
            <person name="Wang Y."/>
            <person name="Stata M."/>
            <person name="Wang W."/>
            <person name="Stajich J.E."/>
            <person name="White M.M."/>
            <person name="Moncalvo J.M."/>
        </authorList>
    </citation>
    <scope>NUCLEOTIDE SEQUENCE [LARGE SCALE GENOMIC DNA]</scope>
    <source>
        <strain evidence="6 7">SWE-8-4</strain>
    </source>
</reference>
<feature type="compositionally biased region" description="Polar residues" evidence="4">
    <location>
        <begin position="580"/>
        <end position="596"/>
    </location>
</feature>
<dbReference type="GO" id="GO:0035556">
    <property type="term" value="P:intracellular signal transduction"/>
    <property type="evidence" value="ECO:0007669"/>
    <property type="project" value="TreeGrafter"/>
</dbReference>
<dbReference type="Pfam" id="PF00069">
    <property type="entry name" value="Pkinase"/>
    <property type="match status" value="2"/>
</dbReference>
<evidence type="ECO:0000256" key="2">
    <source>
        <dbReference type="ARBA" id="ARBA00022840"/>
    </source>
</evidence>
<feature type="domain" description="Protein kinase" evidence="5">
    <location>
        <begin position="49"/>
        <end position="745"/>
    </location>
</feature>